<name>A0ABV5UIF9_9PSEU</name>
<feature type="domain" description="Aminotransferase class V" evidence="4">
    <location>
        <begin position="27"/>
        <end position="374"/>
    </location>
</feature>
<dbReference type="PANTHER" id="PTHR43586">
    <property type="entry name" value="CYSTEINE DESULFURASE"/>
    <property type="match status" value="1"/>
</dbReference>
<keyword evidence="3" id="KW-0045">Antibiotic biosynthesis</keyword>
<dbReference type="InterPro" id="IPR000192">
    <property type="entry name" value="Aminotrans_V_dom"/>
</dbReference>
<comment type="caution">
    <text evidence="5">The sequence shown here is derived from an EMBL/GenBank/DDBJ whole genome shotgun (WGS) entry which is preliminary data.</text>
</comment>
<evidence type="ECO:0000256" key="3">
    <source>
        <dbReference type="ARBA" id="ARBA00023194"/>
    </source>
</evidence>
<dbReference type="InterPro" id="IPR015424">
    <property type="entry name" value="PyrdxlP-dep_Trfase"/>
</dbReference>
<evidence type="ECO:0000256" key="1">
    <source>
        <dbReference type="ARBA" id="ARBA00001933"/>
    </source>
</evidence>
<keyword evidence="5" id="KW-0808">Transferase</keyword>
<evidence type="ECO:0000256" key="2">
    <source>
        <dbReference type="ARBA" id="ARBA00022898"/>
    </source>
</evidence>
<dbReference type="Proteomes" id="UP001589535">
    <property type="component" value="Unassembled WGS sequence"/>
</dbReference>
<dbReference type="EMBL" id="JBHMBK010000074">
    <property type="protein sequence ID" value="MFB9691190.1"/>
    <property type="molecule type" value="Genomic_DNA"/>
</dbReference>
<keyword evidence="5" id="KW-0032">Aminotransferase</keyword>
<dbReference type="SUPFAM" id="SSF53383">
    <property type="entry name" value="PLP-dependent transferases"/>
    <property type="match status" value="1"/>
</dbReference>
<accession>A0ABV5UIF9</accession>
<evidence type="ECO:0000313" key="5">
    <source>
        <dbReference type="EMBL" id="MFB9691190.1"/>
    </source>
</evidence>
<proteinExistence type="predicted"/>
<dbReference type="Pfam" id="PF00266">
    <property type="entry name" value="Aminotran_5"/>
    <property type="match status" value="1"/>
</dbReference>
<dbReference type="GO" id="GO:0008483">
    <property type="term" value="F:transaminase activity"/>
    <property type="evidence" value="ECO:0007669"/>
    <property type="project" value="UniProtKB-KW"/>
</dbReference>
<dbReference type="InterPro" id="IPR015422">
    <property type="entry name" value="PyrdxlP-dep_Trfase_small"/>
</dbReference>
<keyword evidence="2" id="KW-0663">Pyridoxal phosphate</keyword>
<comment type="cofactor">
    <cofactor evidence="1">
        <name>pyridoxal 5'-phosphate</name>
        <dbReference type="ChEBI" id="CHEBI:597326"/>
    </cofactor>
</comment>
<dbReference type="Gene3D" id="3.40.640.10">
    <property type="entry name" value="Type I PLP-dependent aspartate aminotransferase-like (Major domain)"/>
    <property type="match status" value="1"/>
</dbReference>
<dbReference type="RefSeq" id="WP_378207793.1">
    <property type="nucleotide sequence ID" value="NZ_JBHMBK010000074.1"/>
</dbReference>
<sequence length="385" mass="41300">MTDELPYPELGSEWASLRFQKEEVLHLDTAACGRTSHAVQARVATYLAHEAEVGGYVAEASMASVFKNGRAGLGALIGFTAEDVAFTESASTAFVQLLASWPLEKGDTVWALRSDWGPSLAALIDRGLRVELLDVDSRGVLDVDALERRLRHSRPALLHMTAALSHRAVLQPITECLVACSSREVPVILDVAQAAGQFAVPEGVAAVYGTGRKFLCGPRGVGYLAVSKVWQPALHPRAPALVVEAWPGEDRLVRRLESREAFIGGRAGLAVALGEFHEMGAGRIRARLDAIGRAGRRVLGNVPGWSACDPVGAPGAIISLEVASDYVDLAVVRAKLLRQKVVCSVAGRERAPHHMTRPLLRFSPHIDVTLDDLEHVASCLKAASQ</sequence>
<evidence type="ECO:0000313" key="6">
    <source>
        <dbReference type="Proteomes" id="UP001589535"/>
    </source>
</evidence>
<evidence type="ECO:0000259" key="4">
    <source>
        <dbReference type="Pfam" id="PF00266"/>
    </source>
</evidence>
<protein>
    <submittedName>
        <fullName evidence="5">Aminotransferase class V-fold PLP-dependent enzyme</fullName>
    </submittedName>
</protein>
<keyword evidence="6" id="KW-1185">Reference proteome</keyword>
<organism evidence="5 6">
    <name type="scientific">Amycolatopsis plumensis</name>
    <dbReference type="NCBI Taxonomy" id="236508"/>
    <lineage>
        <taxon>Bacteria</taxon>
        <taxon>Bacillati</taxon>
        <taxon>Actinomycetota</taxon>
        <taxon>Actinomycetes</taxon>
        <taxon>Pseudonocardiales</taxon>
        <taxon>Pseudonocardiaceae</taxon>
        <taxon>Amycolatopsis</taxon>
    </lineage>
</organism>
<reference evidence="5 6" key="1">
    <citation type="submission" date="2024-09" db="EMBL/GenBank/DDBJ databases">
        <authorList>
            <person name="Sun Q."/>
            <person name="Mori K."/>
        </authorList>
    </citation>
    <scope>NUCLEOTIDE SEQUENCE [LARGE SCALE GENOMIC DNA]</scope>
    <source>
        <strain evidence="5 6">JCM 13852</strain>
    </source>
</reference>
<dbReference type="InterPro" id="IPR015421">
    <property type="entry name" value="PyrdxlP-dep_Trfase_major"/>
</dbReference>
<gene>
    <name evidence="5" type="ORF">ACFFTO_44055</name>
</gene>
<dbReference type="PANTHER" id="PTHR43586:SF8">
    <property type="entry name" value="CYSTEINE DESULFURASE 1, CHLOROPLASTIC"/>
    <property type="match status" value="1"/>
</dbReference>
<dbReference type="Gene3D" id="3.90.1150.10">
    <property type="entry name" value="Aspartate Aminotransferase, domain 1"/>
    <property type="match status" value="1"/>
</dbReference>